<sequence length="124" mass="14003">MSSSGVNRVDGRPLSNFEHVRQSIEVILTTAIGSRVMRREFGSEVLNLIDRPLTDRVILAVYSAVVMAIAQWEPRFAVTGCKISRADETGKLSLQIFGIYYPRGHLGDFSRPEDAQTRVFFERQ</sequence>
<dbReference type="Gene3D" id="3.10.450.40">
    <property type="match status" value="1"/>
</dbReference>
<dbReference type="Proteomes" id="UP000215256">
    <property type="component" value="Chromosome 1"/>
</dbReference>
<dbReference type="EMBL" id="CP022604">
    <property type="protein sequence ID" value="ASV85097.1"/>
    <property type="molecule type" value="Genomic_DNA"/>
</dbReference>
<gene>
    <name evidence="2" type="ORF">CES85_1650</name>
</gene>
<dbReference type="SUPFAM" id="SSF160719">
    <property type="entry name" value="gpW/gp25-like"/>
    <property type="match status" value="1"/>
</dbReference>
<dbReference type="KEGG" id="och:CES85_1650"/>
<dbReference type="AlphaFoldDB" id="A0A248UE48"/>
<proteinExistence type="predicted"/>
<dbReference type="RefSeq" id="WP_095447024.1">
    <property type="nucleotide sequence ID" value="NZ_CP022604.1"/>
</dbReference>
<dbReference type="OrthoDB" id="9802846at2"/>
<organism evidence="2 3">
    <name type="scientific">Ochrobactrum quorumnocens</name>
    <dbReference type="NCBI Taxonomy" id="271865"/>
    <lineage>
        <taxon>Bacteria</taxon>
        <taxon>Pseudomonadati</taxon>
        <taxon>Pseudomonadota</taxon>
        <taxon>Alphaproteobacteria</taxon>
        <taxon>Hyphomicrobiales</taxon>
        <taxon>Brucellaceae</taxon>
        <taxon>Brucella/Ochrobactrum group</taxon>
        <taxon>Ochrobactrum</taxon>
    </lineage>
</organism>
<dbReference type="InterPro" id="IPR007048">
    <property type="entry name" value="IraD/Gp25-like"/>
</dbReference>
<evidence type="ECO:0000313" key="3">
    <source>
        <dbReference type="Proteomes" id="UP000215256"/>
    </source>
</evidence>
<evidence type="ECO:0000259" key="1">
    <source>
        <dbReference type="Pfam" id="PF04965"/>
    </source>
</evidence>
<dbReference type="Pfam" id="PF04965">
    <property type="entry name" value="GPW_gp25"/>
    <property type="match status" value="1"/>
</dbReference>
<reference evidence="2 3" key="1">
    <citation type="submission" date="2017-07" db="EMBL/GenBank/DDBJ databases">
        <title>Phylogenetic study on the rhizospheric bacterium Ochrobactrum sp. A44.</title>
        <authorList>
            <person name="Krzyzanowska D.M."/>
            <person name="Ossowicki A."/>
            <person name="Rajewska M."/>
            <person name="Maciag T."/>
            <person name="Kaczynski Z."/>
            <person name="Czerwicka M."/>
            <person name="Jafra S."/>
        </authorList>
    </citation>
    <scope>NUCLEOTIDE SEQUENCE [LARGE SCALE GENOMIC DNA]</scope>
    <source>
        <strain evidence="2 3">A44</strain>
    </source>
</reference>
<accession>A0A248UE48</accession>
<evidence type="ECO:0000313" key="2">
    <source>
        <dbReference type="EMBL" id="ASV85097.1"/>
    </source>
</evidence>
<protein>
    <submittedName>
        <fullName evidence="2">Lysozyme family protein</fullName>
    </submittedName>
</protein>
<name>A0A248UE48_9HYPH</name>
<feature type="domain" description="IraD/Gp25-like" evidence="1">
    <location>
        <begin position="18"/>
        <end position="96"/>
    </location>
</feature>